<keyword evidence="2" id="KW-1185">Reference proteome</keyword>
<dbReference type="OrthoDB" id="9784740at2"/>
<evidence type="ECO:0000313" key="2">
    <source>
        <dbReference type="Proteomes" id="UP000301475"/>
    </source>
</evidence>
<name>A0A4P8XUN8_9FIRM</name>
<dbReference type="AlphaFoldDB" id="A0A4P8XUN8"/>
<accession>A0A4P8XUN8</accession>
<dbReference type="EMBL" id="CP039381">
    <property type="protein sequence ID" value="QCT06084.1"/>
    <property type="molecule type" value="Genomic_DNA"/>
</dbReference>
<dbReference type="PANTHER" id="PTHR34070">
    <property type="entry name" value="ARMADILLO-TYPE FOLD"/>
    <property type="match status" value="1"/>
</dbReference>
<protein>
    <submittedName>
        <fullName evidence="1">DNA alkylation repair protein</fullName>
    </submittedName>
</protein>
<dbReference type="CDD" id="cd06561">
    <property type="entry name" value="AlkD_like"/>
    <property type="match status" value="1"/>
</dbReference>
<dbReference type="SUPFAM" id="SSF48371">
    <property type="entry name" value="ARM repeat"/>
    <property type="match status" value="1"/>
</dbReference>
<dbReference type="RefSeq" id="WP_138156180.1">
    <property type="nucleotide sequence ID" value="NZ_CP039381.1"/>
</dbReference>
<gene>
    <name evidence="1" type="ORF">E5Z56_01300</name>
</gene>
<proteinExistence type="predicted"/>
<dbReference type="Gene3D" id="1.25.10.90">
    <property type="match status" value="1"/>
</dbReference>
<dbReference type="Proteomes" id="UP000301475">
    <property type="component" value="Chromosome"/>
</dbReference>
<evidence type="ECO:0000313" key="1">
    <source>
        <dbReference type="EMBL" id="QCT06084.1"/>
    </source>
</evidence>
<dbReference type="Pfam" id="PF08713">
    <property type="entry name" value="DNA_alkylation"/>
    <property type="match status" value="1"/>
</dbReference>
<dbReference type="InterPro" id="IPR014825">
    <property type="entry name" value="DNA_alkylation"/>
</dbReference>
<sequence>MDRFIIDNWTQEDYNSLILYLKSQADLKYRDFHSKLIPNCDKEYFIGIRVPVMRKLGKAIAKGNPRSFLKVCGNKYYEESMLYGIVTCSIKTESFSDFSSLMESFVKRMNNWALCDSCKFTELKKYKEEYFSYIEKYLNSDNPWEIRYGIITMFEYKEDKKYLDDILVRLKNINYDHYYVKMAKAWLTAELFAFHKDEVFNFLKKNYYDKETFLMTCSKIRDSRRVSDKDKEEIKEFKKVSLDKL</sequence>
<organism evidence="1 2">
    <name type="scientific">Ruminococcus bovis</name>
    <dbReference type="NCBI Taxonomy" id="2564099"/>
    <lineage>
        <taxon>Bacteria</taxon>
        <taxon>Bacillati</taxon>
        <taxon>Bacillota</taxon>
        <taxon>Clostridia</taxon>
        <taxon>Eubacteriales</taxon>
        <taxon>Oscillospiraceae</taxon>
        <taxon>Ruminococcus</taxon>
    </lineage>
</organism>
<dbReference type="PANTHER" id="PTHR34070:SF1">
    <property type="entry name" value="DNA ALKYLATION REPAIR PROTEIN"/>
    <property type="match status" value="1"/>
</dbReference>
<dbReference type="InterPro" id="IPR016024">
    <property type="entry name" value="ARM-type_fold"/>
</dbReference>
<reference evidence="1 2" key="1">
    <citation type="submission" date="2019-04" db="EMBL/GenBank/DDBJ databases">
        <authorList>
            <person name="Embree M."/>
            <person name="Gaffney J.R."/>
        </authorList>
    </citation>
    <scope>NUCLEOTIDE SEQUENCE [LARGE SCALE GENOMIC DNA]</scope>
    <source>
        <strain evidence="1 2">JE7A12</strain>
    </source>
</reference>
<dbReference type="KEGG" id="ruj:E5Z56_01300"/>